<name>X8CHY4_MYCIT</name>
<organism evidence="1 2">
    <name type="scientific">Mycobacterium intracellulare 1956</name>
    <dbReference type="NCBI Taxonomy" id="1299331"/>
    <lineage>
        <taxon>Bacteria</taxon>
        <taxon>Bacillati</taxon>
        <taxon>Actinomycetota</taxon>
        <taxon>Actinomycetes</taxon>
        <taxon>Mycobacteriales</taxon>
        <taxon>Mycobacteriaceae</taxon>
        <taxon>Mycobacterium</taxon>
        <taxon>Mycobacterium avium complex (MAC)</taxon>
    </lineage>
</organism>
<reference evidence="1 2" key="1">
    <citation type="submission" date="2013-12" db="EMBL/GenBank/DDBJ databases">
        <authorList>
            <person name="Zelazny A."/>
            <person name="Olivier K."/>
            <person name="Holland S."/>
            <person name="Lenaerts A."/>
            <person name="Ordway D."/>
            <person name="DeGroote M.A."/>
            <person name="Parker T."/>
            <person name="Sizemore C."/>
            <person name="Tallon L.J."/>
            <person name="Sadzewicz L.K."/>
            <person name="Sengamalay N."/>
            <person name="Fraser C.M."/>
            <person name="Hine E."/>
            <person name="Shefchek K.A."/>
            <person name="Das S.P."/>
            <person name="Tettelin H."/>
        </authorList>
    </citation>
    <scope>NUCLEOTIDE SEQUENCE [LARGE SCALE GENOMIC DNA]</scope>
    <source>
        <strain evidence="1 2">1956</strain>
    </source>
</reference>
<gene>
    <name evidence="1" type="ORF">I550_3859</name>
</gene>
<dbReference type="Proteomes" id="UP000020825">
    <property type="component" value="Unassembled WGS sequence"/>
</dbReference>
<evidence type="ECO:0000313" key="2">
    <source>
        <dbReference type="Proteomes" id="UP000020825"/>
    </source>
</evidence>
<sequence>MPVGPERHRLPPKALGGNVIDETARVWSSRALRGYPMAPSAQRHAQRAERVNYATAERILKI</sequence>
<dbReference type="EMBL" id="JAOG01000002">
    <property type="protein sequence ID" value="EUA55704.1"/>
    <property type="molecule type" value="Genomic_DNA"/>
</dbReference>
<dbReference type="AlphaFoldDB" id="X8CHY4"/>
<comment type="caution">
    <text evidence="1">The sequence shown here is derived from an EMBL/GenBank/DDBJ whole genome shotgun (WGS) entry which is preliminary data.</text>
</comment>
<evidence type="ECO:0000313" key="1">
    <source>
        <dbReference type="EMBL" id="EUA55704.1"/>
    </source>
</evidence>
<accession>X8CHY4</accession>
<proteinExistence type="predicted"/>
<protein>
    <submittedName>
        <fullName evidence="1">Uncharacterized protein</fullName>
    </submittedName>
</protein>